<feature type="transmembrane region" description="Helical" evidence="5">
    <location>
        <begin position="444"/>
        <end position="468"/>
    </location>
</feature>
<gene>
    <name evidence="8" type="ORF">PsYK624_083580</name>
</gene>
<evidence type="ECO:0000313" key="9">
    <source>
        <dbReference type="Proteomes" id="UP000703269"/>
    </source>
</evidence>
<proteinExistence type="inferred from homology"/>
<dbReference type="Gene3D" id="2.40.70.10">
    <property type="entry name" value="Acid Proteases"/>
    <property type="match status" value="2"/>
</dbReference>
<dbReference type="CDD" id="cd05471">
    <property type="entry name" value="pepsin_like"/>
    <property type="match status" value="1"/>
</dbReference>
<dbReference type="AlphaFoldDB" id="A0A9P3GEC2"/>
<evidence type="ECO:0000256" key="2">
    <source>
        <dbReference type="ARBA" id="ARBA00022750"/>
    </source>
</evidence>
<dbReference type="GO" id="GO:0004190">
    <property type="term" value="F:aspartic-type endopeptidase activity"/>
    <property type="evidence" value="ECO:0007669"/>
    <property type="project" value="UniProtKB-KW"/>
</dbReference>
<protein>
    <submittedName>
        <fullName evidence="8">A1 family peptidase</fullName>
    </submittedName>
</protein>
<evidence type="ECO:0000256" key="6">
    <source>
        <dbReference type="SAM" id="SignalP"/>
    </source>
</evidence>
<keyword evidence="5" id="KW-1133">Transmembrane helix</keyword>
<accession>A0A9P3GEC2</accession>
<evidence type="ECO:0000259" key="7">
    <source>
        <dbReference type="PROSITE" id="PS51767"/>
    </source>
</evidence>
<dbReference type="OrthoDB" id="15189at2759"/>
<keyword evidence="5" id="KW-0812">Transmembrane</keyword>
<name>A0A9P3GEC2_9APHY</name>
<dbReference type="PRINTS" id="PR00792">
    <property type="entry name" value="PEPSIN"/>
</dbReference>
<dbReference type="InterPro" id="IPR001969">
    <property type="entry name" value="Aspartic_peptidase_AS"/>
</dbReference>
<dbReference type="EMBL" id="BPQB01000025">
    <property type="protein sequence ID" value="GJE92205.1"/>
    <property type="molecule type" value="Genomic_DNA"/>
</dbReference>
<feature type="region of interest" description="Disordered" evidence="4">
    <location>
        <begin position="506"/>
        <end position="527"/>
    </location>
</feature>
<dbReference type="InterPro" id="IPR021109">
    <property type="entry name" value="Peptidase_aspartic_dom_sf"/>
</dbReference>
<dbReference type="Pfam" id="PF00026">
    <property type="entry name" value="Asp"/>
    <property type="match status" value="1"/>
</dbReference>
<dbReference type="Proteomes" id="UP000703269">
    <property type="component" value="Unassembled WGS sequence"/>
</dbReference>
<feature type="domain" description="Peptidase A1" evidence="7">
    <location>
        <begin position="52"/>
        <end position="376"/>
    </location>
</feature>
<keyword evidence="5" id="KW-0472">Membrane</keyword>
<comment type="similarity">
    <text evidence="1 3">Belongs to the peptidase A1 family.</text>
</comment>
<dbReference type="InterPro" id="IPR034164">
    <property type="entry name" value="Pepsin-like_dom"/>
</dbReference>
<evidence type="ECO:0000313" key="8">
    <source>
        <dbReference type="EMBL" id="GJE92205.1"/>
    </source>
</evidence>
<sequence length="527" mass="57174">MKLLATSLLLYLSFLLEANAIRISGRRIPWEERLQKRGVMSATLQDDGDLKYFTNITLNDEVFPVLIDTGSSDLYVAGNVAGAGNTGKTATVNYAIGAASGPILTAKMELEEFTVMNQAFILDQSGNNPKGEGLIGLGPNSGSEIHTTLNNPNGDTPLDRIFRQNASTPNYLTIYLGRSEDPTDPFPGDLTIGHPVTGFENVTSMPKLPVFEVSDGLGQHWQTLLDADGIIGPDGQPVQVTSHVKNGGKNRLNAIFDSGFSLPQVPKAVADAFYARVPGAKLTNYTGLGEVYSLPCNVELNVTFKLGNVSYPMHPLDTSLSSLGKTDELGNPVCIGAFQPIQPGAEASTYDMILGMAFLRNAYMLINYGDFVDGSSSKTADPYLQLLPLTADLAEAHSDFVRVRLMGVDDTGDFKLLPASVLPPDNDDNSDNDDESFAQKVHPYLPYIIAGSAVLGAALLIAIAMCIAKSRRQRYRRLHDPAPAGLEYGQQHGQVYGQQYSQQYGGQEYDPYSHDAPFTQYQPSRRY</sequence>
<dbReference type="SUPFAM" id="SSF50630">
    <property type="entry name" value="Acid proteases"/>
    <property type="match status" value="1"/>
</dbReference>
<keyword evidence="3" id="KW-0378">Hydrolase</keyword>
<dbReference type="GO" id="GO:0006508">
    <property type="term" value="P:proteolysis"/>
    <property type="evidence" value="ECO:0007669"/>
    <property type="project" value="UniProtKB-KW"/>
</dbReference>
<feature type="chain" id="PRO_5040513329" evidence="6">
    <location>
        <begin position="21"/>
        <end position="527"/>
    </location>
</feature>
<organism evidence="8 9">
    <name type="scientific">Phanerochaete sordida</name>
    <dbReference type="NCBI Taxonomy" id="48140"/>
    <lineage>
        <taxon>Eukaryota</taxon>
        <taxon>Fungi</taxon>
        <taxon>Dikarya</taxon>
        <taxon>Basidiomycota</taxon>
        <taxon>Agaricomycotina</taxon>
        <taxon>Agaricomycetes</taxon>
        <taxon>Polyporales</taxon>
        <taxon>Phanerochaetaceae</taxon>
        <taxon>Phanerochaete</taxon>
    </lineage>
</organism>
<evidence type="ECO:0000256" key="4">
    <source>
        <dbReference type="SAM" id="MobiDB-lite"/>
    </source>
</evidence>
<keyword evidence="9" id="KW-1185">Reference proteome</keyword>
<dbReference type="PROSITE" id="PS51767">
    <property type="entry name" value="PEPTIDASE_A1"/>
    <property type="match status" value="1"/>
</dbReference>
<feature type="signal peptide" evidence="6">
    <location>
        <begin position="1"/>
        <end position="20"/>
    </location>
</feature>
<keyword evidence="6" id="KW-0732">Signal</keyword>
<keyword evidence="3" id="KW-0645">Protease</keyword>
<comment type="caution">
    <text evidence="8">The sequence shown here is derived from an EMBL/GenBank/DDBJ whole genome shotgun (WGS) entry which is preliminary data.</text>
</comment>
<reference evidence="8 9" key="1">
    <citation type="submission" date="2021-08" db="EMBL/GenBank/DDBJ databases">
        <title>Draft Genome Sequence of Phanerochaete sordida strain YK-624.</title>
        <authorList>
            <person name="Mori T."/>
            <person name="Dohra H."/>
            <person name="Suzuki T."/>
            <person name="Kawagishi H."/>
            <person name="Hirai H."/>
        </authorList>
    </citation>
    <scope>NUCLEOTIDE SEQUENCE [LARGE SCALE GENOMIC DNA]</scope>
    <source>
        <strain evidence="8 9">YK-624</strain>
    </source>
</reference>
<dbReference type="PANTHER" id="PTHR47966">
    <property type="entry name" value="BETA-SITE APP-CLEAVING ENZYME, ISOFORM A-RELATED"/>
    <property type="match status" value="1"/>
</dbReference>
<dbReference type="PROSITE" id="PS00141">
    <property type="entry name" value="ASP_PROTEASE"/>
    <property type="match status" value="1"/>
</dbReference>
<dbReference type="InterPro" id="IPR033121">
    <property type="entry name" value="PEPTIDASE_A1"/>
</dbReference>
<evidence type="ECO:0000256" key="3">
    <source>
        <dbReference type="RuleBase" id="RU000454"/>
    </source>
</evidence>
<evidence type="ECO:0000256" key="5">
    <source>
        <dbReference type="SAM" id="Phobius"/>
    </source>
</evidence>
<dbReference type="InterPro" id="IPR001461">
    <property type="entry name" value="Aspartic_peptidase_A1"/>
</dbReference>
<evidence type="ECO:0000256" key="1">
    <source>
        <dbReference type="ARBA" id="ARBA00007447"/>
    </source>
</evidence>
<keyword evidence="2 3" id="KW-0064">Aspartyl protease</keyword>
<dbReference type="PANTHER" id="PTHR47966:SF73">
    <property type="entry name" value="PEPTIDASE A1 DOMAIN-CONTAINING PROTEIN"/>
    <property type="match status" value="1"/>
</dbReference>